<gene>
    <name evidence="2" type="ORF">D3869_16715</name>
</gene>
<geneLocation type="plasmid" evidence="2">
    <name>p1</name>
</geneLocation>
<protein>
    <submittedName>
        <fullName evidence="2">FAD-dependent oxidoreductase</fullName>
    </submittedName>
</protein>
<dbReference type="SUPFAM" id="SSF51905">
    <property type="entry name" value="FAD/NAD(P)-binding domain"/>
    <property type="match status" value="1"/>
</dbReference>
<dbReference type="Pfam" id="PF01593">
    <property type="entry name" value="Amino_oxidase"/>
    <property type="match status" value="1"/>
</dbReference>
<dbReference type="Proteomes" id="UP000298693">
    <property type="component" value="Plasmid p1"/>
</dbReference>
<dbReference type="PANTHER" id="PTHR42923">
    <property type="entry name" value="PROTOPORPHYRINOGEN OXIDASE"/>
    <property type="match status" value="1"/>
</dbReference>
<keyword evidence="2" id="KW-0614">Plasmid</keyword>
<dbReference type="InterPro" id="IPR050464">
    <property type="entry name" value="Zeta_carotene_desat/Oxidored"/>
</dbReference>
<proteinExistence type="predicted"/>
<sequence>MRPGGRALRARLSARRLTGVLGTVHIVGAGLAGLSAAVRLTEAGRRVILHESAPQAGGRCRSFYDAALDRVVDNGSHLALSGNRSLLGYLERVGAGGALTELRPAAFPFLDLNSGERWCLRPGGLWLFDKARRVPGSRPADYLAALRTLTAGPAAAVADALPPGGPLYERLWRPLAVAVMNGAPERVSARLFGAVLRETLLRGEAACRPLFAEKGLSAALVDPAVAWLNRHGADLRTGARVDGLERAGDRVDALSVDGERIALGGDDAVILAVPAWIAGRLIPETVPVPAAGRAIVNAHFRLPAALELPSGLPFLGLVGGTADWLFRRGDVLSVTVSDADALAGQAVEAVAAVLWHDVAKALGTPDMTLPPHRIVKERRATPDQSPVHAANRPGVRTALKNLVLAGDWTKMGLPATLEGAVRSGEFAARAVLDTRITTFSRLGLFPAFTLPRRGPI</sequence>
<dbReference type="PANTHER" id="PTHR42923:SF47">
    <property type="entry name" value="BLR3003 PROTEIN"/>
    <property type="match status" value="1"/>
</dbReference>
<dbReference type="EMBL" id="CP032346">
    <property type="protein sequence ID" value="QCO16939.1"/>
    <property type="molecule type" value="Genomic_DNA"/>
</dbReference>
<evidence type="ECO:0000313" key="3">
    <source>
        <dbReference type="Proteomes" id="UP000298693"/>
    </source>
</evidence>
<dbReference type="AlphaFoldDB" id="A0A4D8RBU6"/>
<evidence type="ECO:0000313" key="2">
    <source>
        <dbReference type="EMBL" id="QCO16939.1"/>
    </source>
</evidence>
<feature type="domain" description="Amine oxidase" evidence="1">
    <location>
        <begin position="31"/>
        <end position="432"/>
    </location>
</feature>
<reference evidence="2 3" key="1">
    <citation type="submission" date="2018-09" db="EMBL/GenBank/DDBJ databases">
        <title>Whole genome based analysis of evolution and adaptive divergence in Indian and Brazilian strains of Azospirillum brasilense.</title>
        <authorList>
            <person name="Singh C."/>
            <person name="Tripathi A.K."/>
        </authorList>
    </citation>
    <scope>NUCLEOTIDE SEQUENCE [LARGE SCALE GENOMIC DNA]</scope>
    <source>
        <strain evidence="2 3">MTCC4039</strain>
        <plasmid evidence="2 3">p1</plasmid>
    </source>
</reference>
<dbReference type="Gene3D" id="3.50.50.60">
    <property type="entry name" value="FAD/NAD(P)-binding domain"/>
    <property type="match status" value="2"/>
</dbReference>
<name>A0A4D8RBU6_AZOBR</name>
<organism evidence="2 3">
    <name type="scientific">Azospirillum brasilense</name>
    <dbReference type="NCBI Taxonomy" id="192"/>
    <lineage>
        <taxon>Bacteria</taxon>
        <taxon>Pseudomonadati</taxon>
        <taxon>Pseudomonadota</taxon>
        <taxon>Alphaproteobacteria</taxon>
        <taxon>Rhodospirillales</taxon>
        <taxon>Azospirillaceae</taxon>
        <taxon>Azospirillum</taxon>
    </lineage>
</organism>
<dbReference type="InterPro" id="IPR036188">
    <property type="entry name" value="FAD/NAD-bd_sf"/>
</dbReference>
<dbReference type="InterPro" id="IPR002937">
    <property type="entry name" value="Amino_oxidase"/>
</dbReference>
<dbReference type="GO" id="GO:0016491">
    <property type="term" value="F:oxidoreductase activity"/>
    <property type="evidence" value="ECO:0007669"/>
    <property type="project" value="InterPro"/>
</dbReference>
<dbReference type="InterPro" id="IPR017830">
    <property type="entry name" value="SQase_HpnE"/>
</dbReference>
<dbReference type="NCBIfam" id="TIGR03467">
    <property type="entry name" value="HpnE"/>
    <property type="match status" value="1"/>
</dbReference>
<accession>A0A4D8RBU6</accession>
<evidence type="ECO:0000259" key="1">
    <source>
        <dbReference type="Pfam" id="PF01593"/>
    </source>
</evidence>